<gene>
    <name evidence="1" type="ORF">UBAL3_80150036</name>
</gene>
<dbReference type="EMBL" id="GG693867">
    <property type="protein sequence ID" value="EES53247.1"/>
    <property type="molecule type" value="Genomic_DNA"/>
</dbReference>
<evidence type="ECO:0000313" key="2">
    <source>
        <dbReference type="Proteomes" id="UP000009374"/>
    </source>
</evidence>
<sequence>MANDSAIEWTNSTWNPVTGCTKVSPGCKHCYAERMAARLKEMGIAKYQDGFLPTLHPEALSIPLKWKKPQVIFVNSMSDLFMDEIPDDFIGSVFDVMEKAHWHTFQVLTKRSDRLINLSPTLSWTDNVWMGVSVENTDYTFRIDHLRRTGARTKFLSIEPLLGPIPSLDLSGIDWVIVGGESGPGARPMKEEWVREILDQCQKANVPFFFKQWGGEQKKKAGRALLGRTWDEMPKKMTSAL</sequence>
<reference evidence="1 2" key="1">
    <citation type="journal article" date="2009" name="Appl. Environ. Microbiol.">
        <title>Community genomic and proteomic analyses of chemoautotrophic iron-oxidizing "Leptospirillum rubarum" (Group II) and "Leptospirillum ferrodiazotrophum" (Group III) bacteria in acid mine drainage biofilms.</title>
        <authorList>
            <person name="Goltsman D.S."/>
            <person name="Denef V.J."/>
            <person name="Singer S.W."/>
            <person name="VerBerkmoes N.C."/>
            <person name="Lefsrud M."/>
            <person name="Mueller R.S."/>
            <person name="Dick G.J."/>
            <person name="Sun C.L."/>
            <person name="Wheeler K.E."/>
            <person name="Zemla A."/>
            <person name="Baker B.J."/>
            <person name="Hauser L."/>
            <person name="Land M."/>
            <person name="Shah M.B."/>
            <person name="Thelen M.P."/>
            <person name="Hettich R.L."/>
            <person name="Banfield J.F."/>
        </authorList>
    </citation>
    <scope>NUCLEOTIDE SEQUENCE [LARGE SCALE GENOMIC DNA]</scope>
</reference>
<dbReference type="Pfam" id="PF07505">
    <property type="entry name" value="DUF5131"/>
    <property type="match status" value="1"/>
</dbReference>
<accession>C6HVY5</accession>
<keyword evidence="2" id="KW-1185">Reference proteome</keyword>
<dbReference type="Proteomes" id="UP000009374">
    <property type="component" value="Unassembled WGS sequence"/>
</dbReference>
<dbReference type="AlphaFoldDB" id="C6HVY5"/>
<dbReference type="InterPro" id="IPR011101">
    <property type="entry name" value="DUF5131"/>
</dbReference>
<evidence type="ECO:0000313" key="1">
    <source>
        <dbReference type="EMBL" id="EES53247.1"/>
    </source>
</evidence>
<organism evidence="1 2">
    <name type="scientific">Leptospirillum ferrodiazotrophum</name>
    <dbReference type="NCBI Taxonomy" id="412449"/>
    <lineage>
        <taxon>Bacteria</taxon>
        <taxon>Pseudomonadati</taxon>
        <taxon>Nitrospirota</taxon>
        <taxon>Nitrospiria</taxon>
        <taxon>Nitrospirales</taxon>
        <taxon>Nitrospiraceae</taxon>
        <taxon>Leptospirillum</taxon>
    </lineage>
</organism>
<name>C6HVY5_9BACT</name>
<proteinExistence type="predicted"/>
<protein>
    <submittedName>
        <fullName evidence="1">Phage Gp37Gp68 family protein</fullName>
    </submittedName>
</protein>